<dbReference type="EMBL" id="BSDT01000001">
    <property type="protein sequence ID" value="GLI40969.1"/>
    <property type="molecule type" value="Genomic_DNA"/>
</dbReference>
<dbReference type="InterPro" id="IPR053224">
    <property type="entry name" value="Sensory_adhesion_molecule"/>
</dbReference>
<comment type="caution">
    <text evidence="2">The sequence shown here is derived from an EMBL/GenBank/DDBJ whole genome shotgun (WGS) entry which is preliminary data.</text>
</comment>
<sequence>MRSQPTKLAAAVAASLAVLAVPAAASAHGAGLPDVIHAWADSLHPEGITYDPTRGAFLVSSERHGTVSIVEPSGAVTTLIDDPELVSTYGLRVDHRNGLLYVTDGDLGFGVDSSPETPTAGLAVYDLETGERVRYTDLDAIVTDGAAHTANDVAVAPDGTAYVTDPVAGLVFEVEPDGDASVFIDDPALVTPGGFGANGIVERGGKLIIGNYSGGSLWTVDVDDPGTVEEIATEGDLTGLDGLAWDGRTLVAVTNSLSGKGTDAVHRFRLDYGWNEADETSVQLSPEQPTTLTTTGGCGVYTVFGDLAALRTGEGTPRDDFFIRGF</sequence>
<dbReference type="Gene3D" id="2.120.10.30">
    <property type="entry name" value="TolB, C-terminal domain"/>
    <property type="match status" value="1"/>
</dbReference>
<name>A0A9W6G4N6_9ACTN</name>
<reference evidence="2" key="1">
    <citation type="submission" date="2022-12" db="EMBL/GenBank/DDBJ databases">
        <title>Reference genome sequencing for broad-spectrum identification of bacterial and archaeal isolates by mass spectrometry.</title>
        <authorList>
            <person name="Sekiguchi Y."/>
            <person name="Tourlousse D.M."/>
        </authorList>
    </citation>
    <scope>NUCLEOTIDE SEQUENCE</scope>
    <source>
        <strain evidence="2">LLR39Z86</strain>
    </source>
</reference>
<keyword evidence="3" id="KW-1185">Reference proteome</keyword>
<dbReference type="Proteomes" id="UP001144313">
    <property type="component" value="Unassembled WGS sequence"/>
</dbReference>
<dbReference type="PANTHER" id="PTHR31460">
    <property type="match status" value="1"/>
</dbReference>
<evidence type="ECO:0008006" key="4">
    <source>
        <dbReference type="Google" id="ProtNLM"/>
    </source>
</evidence>
<feature type="signal peptide" evidence="1">
    <location>
        <begin position="1"/>
        <end position="29"/>
    </location>
</feature>
<dbReference type="InterPro" id="IPR011042">
    <property type="entry name" value="6-blade_b-propeller_TolB-like"/>
</dbReference>
<feature type="chain" id="PRO_5040788137" description="Sugar lactone lactonase YvrE" evidence="1">
    <location>
        <begin position="30"/>
        <end position="326"/>
    </location>
</feature>
<accession>A0A9W6G4N6</accession>
<dbReference type="PANTHER" id="PTHR31460:SF3">
    <property type="entry name" value="MESOCENTIN"/>
    <property type="match status" value="1"/>
</dbReference>
<dbReference type="SUPFAM" id="SSF63829">
    <property type="entry name" value="Calcium-dependent phosphotriesterase"/>
    <property type="match status" value="1"/>
</dbReference>
<dbReference type="RefSeq" id="WP_270118233.1">
    <property type="nucleotide sequence ID" value="NZ_BAAAOL010000016.1"/>
</dbReference>
<proteinExistence type="predicted"/>
<protein>
    <recommendedName>
        <fullName evidence="4">Sugar lactone lactonase YvrE</fullName>
    </recommendedName>
</protein>
<dbReference type="AlphaFoldDB" id="A0A9W6G4N6"/>
<evidence type="ECO:0000313" key="2">
    <source>
        <dbReference type="EMBL" id="GLI40969.1"/>
    </source>
</evidence>
<evidence type="ECO:0000313" key="3">
    <source>
        <dbReference type="Proteomes" id="UP001144313"/>
    </source>
</evidence>
<gene>
    <name evidence="2" type="ORF">GALLR39Z86_08190</name>
</gene>
<evidence type="ECO:0000256" key="1">
    <source>
        <dbReference type="SAM" id="SignalP"/>
    </source>
</evidence>
<keyword evidence="1" id="KW-0732">Signal</keyword>
<organism evidence="2 3">
    <name type="scientific">Glycomyces algeriensis</name>
    <dbReference type="NCBI Taxonomy" id="256037"/>
    <lineage>
        <taxon>Bacteria</taxon>
        <taxon>Bacillati</taxon>
        <taxon>Actinomycetota</taxon>
        <taxon>Actinomycetes</taxon>
        <taxon>Glycomycetales</taxon>
        <taxon>Glycomycetaceae</taxon>
        <taxon>Glycomyces</taxon>
    </lineage>
</organism>